<dbReference type="InterPro" id="IPR003439">
    <property type="entry name" value="ABC_transporter-like_ATP-bd"/>
</dbReference>
<dbReference type="InterPro" id="IPR015854">
    <property type="entry name" value="ABC_transpr_LolD-like"/>
</dbReference>
<keyword evidence="6" id="KW-1185">Reference proteome</keyword>
<dbReference type="RefSeq" id="WP_084574837.1">
    <property type="nucleotide sequence ID" value="NZ_CP155572.1"/>
</dbReference>
<evidence type="ECO:0000313" key="5">
    <source>
        <dbReference type="EMBL" id="SMC51693.1"/>
    </source>
</evidence>
<accession>A0A1W1ZTK2</accession>
<dbReference type="SMART" id="SM00382">
    <property type="entry name" value="AAA"/>
    <property type="match status" value="1"/>
</dbReference>
<organism evidence="5 6">
    <name type="scientific">Sporomusa malonica</name>
    <dbReference type="NCBI Taxonomy" id="112901"/>
    <lineage>
        <taxon>Bacteria</taxon>
        <taxon>Bacillati</taxon>
        <taxon>Bacillota</taxon>
        <taxon>Negativicutes</taxon>
        <taxon>Selenomonadales</taxon>
        <taxon>Sporomusaceae</taxon>
        <taxon>Sporomusa</taxon>
    </lineage>
</organism>
<dbReference type="GO" id="GO:0005524">
    <property type="term" value="F:ATP binding"/>
    <property type="evidence" value="ECO:0007669"/>
    <property type="project" value="UniProtKB-KW"/>
</dbReference>
<dbReference type="FunFam" id="3.40.50.300:FF:000032">
    <property type="entry name" value="Export ABC transporter ATP-binding protein"/>
    <property type="match status" value="1"/>
</dbReference>
<evidence type="ECO:0000256" key="1">
    <source>
        <dbReference type="ARBA" id="ARBA00022448"/>
    </source>
</evidence>
<dbReference type="PANTHER" id="PTHR24220">
    <property type="entry name" value="IMPORT ATP-BINDING PROTEIN"/>
    <property type="match status" value="1"/>
</dbReference>
<sequence>MLGKWLSGLMRVDLPQPRPAAAAVELLAVFKTYVTGAGEFAALKGIDLQVGAGEFVAVVGKSGSGKSTLINMITGIDRPTGGEVWVAGTPVHTLTENQIAVWRGRTVGVVFQFFQLLPTLTVLENVMLPMDFCNMYDRLERPERALKLLDLVGVSEQAFKLPANLSGGQQQRVAIARSLANDPPLLVADEPTGNLDSKTATVVIDLFKELAAQGKTILMVTHDNDLAARSGRIVTVYDGQIMTAAAEGGSNA</sequence>
<dbReference type="STRING" id="112901.SAMN04488500_104185"/>
<dbReference type="PANTHER" id="PTHR24220:SF86">
    <property type="entry name" value="ABC TRANSPORTER ABCH.1"/>
    <property type="match status" value="1"/>
</dbReference>
<dbReference type="AlphaFoldDB" id="A0A1W1ZTK2"/>
<dbReference type="Pfam" id="PF00005">
    <property type="entry name" value="ABC_tran"/>
    <property type="match status" value="1"/>
</dbReference>
<evidence type="ECO:0000259" key="4">
    <source>
        <dbReference type="PROSITE" id="PS50893"/>
    </source>
</evidence>
<dbReference type="CDD" id="cd03255">
    <property type="entry name" value="ABC_MJ0796_LolCDE_FtsE"/>
    <property type="match status" value="1"/>
</dbReference>
<dbReference type="Gene3D" id="3.40.50.300">
    <property type="entry name" value="P-loop containing nucleotide triphosphate hydrolases"/>
    <property type="match status" value="1"/>
</dbReference>
<evidence type="ECO:0000256" key="2">
    <source>
        <dbReference type="ARBA" id="ARBA00022741"/>
    </source>
</evidence>
<dbReference type="InterPro" id="IPR017911">
    <property type="entry name" value="MacB-like_ATP-bd"/>
</dbReference>
<gene>
    <name evidence="5" type="ORF">SAMN04488500_104185</name>
</gene>
<evidence type="ECO:0000256" key="3">
    <source>
        <dbReference type="ARBA" id="ARBA00022840"/>
    </source>
</evidence>
<dbReference type="PROSITE" id="PS00211">
    <property type="entry name" value="ABC_TRANSPORTER_1"/>
    <property type="match status" value="1"/>
</dbReference>
<dbReference type="InterPro" id="IPR017871">
    <property type="entry name" value="ABC_transporter-like_CS"/>
</dbReference>
<dbReference type="SUPFAM" id="SSF52540">
    <property type="entry name" value="P-loop containing nucleoside triphosphate hydrolases"/>
    <property type="match status" value="1"/>
</dbReference>
<dbReference type="InterPro" id="IPR003593">
    <property type="entry name" value="AAA+_ATPase"/>
</dbReference>
<evidence type="ECO:0000313" key="6">
    <source>
        <dbReference type="Proteomes" id="UP000192738"/>
    </source>
</evidence>
<dbReference type="GO" id="GO:0098796">
    <property type="term" value="C:membrane protein complex"/>
    <property type="evidence" value="ECO:0007669"/>
    <property type="project" value="UniProtKB-ARBA"/>
</dbReference>
<dbReference type="GO" id="GO:0016887">
    <property type="term" value="F:ATP hydrolysis activity"/>
    <property type="evidence" value="ECO:0007669"/>
    <property type="project" value="InterPro"/>
</dbReference>
<dbReference type="PROSITE" id="PS50893">
    <property type="entry name" value="ABC_TRANSPORTER_2"/>
    <property type="match status" value="1"/>
</dbReference>
<name>A0A1W1ZTK2_9FIRM</name>
<dbReference type="Proteomes" id="UP000192738">
    <property type="component" value="Unassembled WGS sequence"/>
</dbReference>
<keyword evidence="2" id="KW-0547">Nucleotide-binding</keyword>
<keyword evidence="3 5" id="KW-0067">ATP-binding</keyword>
<reference evidence="5 6" key="1">
    <citation type="submission" date="2017-04" db="EMBL/GenBank/DDBJ databases">
        <authorList>
            <person name="Afonso C.L."/>
            <person name="Miller P.J."/>
            <person name="Scott M.A."/>
            <person name="Spackman E."/>
            <person name="Goraichik I."/>
            <person name="Dimitrov K.M."/>
            <person name="Suarez D.L."/>
            <person name="Swayne D.E."/>
        </authorList>
    </citation>
    <scope>NUCLEOTIDE SEQUENCE [LARGE SCALE GENOMIC DNA]</scope>
    <source>
        <strain evidence="5 6">DSM 5090</strain>
    </source>
</reference>
<dbReference type="InterPro" id="IPR027417">
    <property type="entry name" value="P-loop_NTPase"/>
</dbReference>
<feature type="domain" description="ABC transporter" evidence="4">
    <location>
        <begin position="24"/>
        <end position="252"/>
    </location>
</feature>
<protein>
    <submittedName>
        <fullName evidence="5">Putative ABC transport system ATP-binding protein</fullName>
    </submittedName>
</protein>
<dbReference type="GO" id="GO:0022857">
    <property type="term" value="F:transmembrane transporter activity"/>
    <property type="evidence" value="ECO:0007669"/>
    <property type="project" value="TreeGrafter"/>
</dbReference>
<proteinExistence type="predicted"/>
<keyword evidence="1" id="KW-0813">Transport</keyword>
<dbReference type="GO" id="GO:0005886">
    <property type="term" value="C:plasma membrane"/>
    <property type="evidence" value="ECO:0007669"/>
    <property type="project" value="TreeGrafter"/>
</dbReference>
<dbReference type="EMBL" id="FWXI01000004">
    <property type="protein sequence ID" value="SMC51693.1"/>
    <property type="molecule type" value="Genomic_DNA"/>
</dbReference>
<dbReference type="OrthoDB" id="9772862at2"/>